<keyword evidence="2" id="KW-1015">Disulfide bond</keyword>
<dbReference type="CDD" id="cd00096">
    <property type="entry name" value="Ig"/>
    <property type="match status" value="1"/>
</dbReference>
<dbReference type="InterPro" id="IPR050958">
    <property type="entry name" value="Cell_Adh-Cytoskel_Orgn"/>
</dbReference>
<keyword evidence="3" id="KW-0393">Immunoglobulin domain</keyword>
<dbReference type="InterPro" id="IPR013151">
    <property type="entry name" value="Immunoglobulin_dom"/>
</dbReference>
<dbReference type="InterPro" id="IPR013098">
    <property type="entry name" value="Ig_I-set"/>
</dbReference>
<accession>A0A6B2EFF4</accession>
<dbReference type="InterPro" id="IPR007110">
    <property type="entry name" value="Ig-like_dom"/>
</dbReference>
<dbReference type="AlphaFoldDB" id="A0A6B2EFF4"/>
<evidence type="ECO:0000256" key="3">
    <source>
        <dbReference type="ARBA" id="ARBA00023319"/>
    </source>
</evidence>
<evidence type="ECO:0000256" key="4">
    <source>
        <dbReference type="SAM" id="SignalP"/>
    </source>
</evidence>
<dbReference type="PANTHER" id="PTHR45080">
    <property type="entry name" value="CONTACTIN 5"/>
    <property type="match status" value="1"/>
</dbReference>
<dbReference type="SUPFAM" id="SSF48726">
    <property type="entry name" value="Immunoglobulin"/>
    <property type="match status" value="2"/>
</dbReference>
<dbReference type="GO" id="GO:0030424">
    <property type="term" value="C:axon"/>
    <property type="evidence" value="ECO:0007669"/>
    <property type="project" value="TreeGrafter"/>
</dbReference>
<dbReference type="InterPro" id="IPR003599">
    <property type="entry name" value="Ig_sub"/>
</dbReference>
<proteinExistence type="predicted"/>
<name>A0A6B2EFF4_9DIPT</name>
<dbReference type="GO" id="GO:0007156">
    <property type="term" value="P:homophilic cell adhesion via plasma membrane adhesion molecules"/>
    <property type="evidence" value="ECO:0007669"/>
    <property type="project" value="TreeGrafter"/>
</dbReference>
<dbReference type="SMART" id="SM00409">
    <property type="entry name" value="IG"/>
    <property type="match status" value="2"/>
</dbReference>
<feature type="signal peptide" evidence="4">
    <location>
        <begin position="1"/>
        <end position="19"/>
    </location>
</feature>
<feature type="domain" description="Ig-like" evidence="5">
    <location>
        <begin position="1"/>
        <end position="85"/>
    </location>
</feature>
<dbReference type="SMART" id="SM00408">
    <property type="entry name" value="IGc2"/>
    <property type="match status" value="2"/>
</dbReference>
<evidence type="ECO:0000313" key="6">
    <source>
        <dbReference type="EMBL" id="NBJ60460.1"/>
    </source>
</evidence>
<keyword evidence="1 4" id="KW-0732">Signal</keyword>
<dbReference type="PROSITE" id="PS50835">
    <property type="entry name" value="IG_LIKE"/>
    <property type="match status" value="2"/>
</dbReference>
<dbReference type="GO" id="GO:0043025">
    <property type="term" value="C:neuronal cell body"/>
    <property type="evidence" value="ECO:0007669"/>
    <property type="project" value="TreeGrafter"/>
</dbReference>
<evidence type="ECO:0000259" key="5">
    <source>
        <dbReference type="PROSITE" id="PS50835"/>
    </source>
</evidence>
<sequence length="186" mass="20742">MALRGSNVTLLCSAASASALPLAFQWKRNNVELGEGFRRHEERHNATVATSVLFLDNVATEHVGNYQCVVSNSFGVVYSARSRIAVGTLPVFRATPANVTVKAGDTARLDCAALGDPRPQMAWQKDGGNDFPAARERRMHVMPADDAFFIINAKTTDQALLEYFSLPCWEWHWLVTLRRFCDRAKR</sequence>
<dbReference type="InterPro" id="IPR003598">
    <property type="entry name" value="Ig_sub2"/>
</dbReference>
<evidence type="ECO:0000256" key="1">
    <source>
        <dbReference type="ARBA" id="ARBA00022729"/>
    </source>
</evidence>
<dbReference type="GO" id="GO:0008046">
    <property type="term" value="F:axon guidance receptor activity"/>
    <property type="evidence" value="ECO:0007669"/>
    <property type="project" value="TreeGrafter"/>
</dbReference>
<dbReference type="Pfam" id="PF07679">
    <property type="entry name" value="I-set"/>
    <property type="match status" value="1"/>
</dbReference>
<feature type="chain" id="PRO_5025407528" evidence="4">
    <location>
        <begin position="20"/>
        <end position="186"/>
    </location>
</feature>
<organism evidence="6">
    <name type="scientific">Phlebotomus kandelakii</name>
    <dbReference type="NCBI Taxonomy" id="1109342"/>
    <lineage>
        <taxon>Eukaryota</taxon>
        <taxon>Metazoa</taxon>
        <taxon>Ecdysozoa</taxon>
        <taxon>Arthropoda</taxon>
        <taxon>Hexapoda</taxon>
        <taxon>Insecta</taxon>
        <taxon>Pterygota</taxon>
        <taxon>Neoptera</taxon>
        <taxon>Endopterygota</taxon>
        <taxon>Diptera</taxon>
        <taxon>Nematocera</taxon>
        <taxon>Psychodoidea</taxon>
        <taxon>Psychodidae</taxon>
        <taxon>Phlebotomus</taxon>
        <taxon>Larroussius</taxon>
    </lineage>
</organism>
<dbReference type="GO" id="GO:0050808">
    <property type="term" value="P:synapse organization"/>
    <property type="evidence" value="ECO:0007669"/>
    <property type="project" value="TreeGrafter"/>
</dbReference>
<dbReference type="PANTHER" id="PTHR45080:SF8">
    <property type="entry name" value="IG-LIKE DOMAIN-CONTAINING PROTEIN"/>
    <property type="match status" value="1"/>
</dbReference>
<dbReference type="InterPro" id="IPR013783">
    <property type="entry name" value="Ig-like_fold"/>
</dbReference>
<dbReference type="InterPro" id="IPR036179">
    <property type="entry name" value="Ig-like_dom_sf"/>
</dbReference>
<dbReference type="EMBL" id="GIFK01002757">
    <property type="protein sequence ID" value="NBJ60460.1"/>
    <property type="molecule type" value="Transcribed_RNA"/>
</dbReference>
<evidence type="ECO:0000256" key="2">
    <source>
        <dbReference type="ARBA" id="ARBA00023157"/>
    </source>
</evidence>
<dbReference type="GO" id="GO:0005886">
    <property type="term" value="C:plasma membrane"/>
    <property type="evidence" value="ECO:0007669"/>
    <property type="project" value="TreeGrafter"/>
</dbReference>
<protein>
    <submittedName>
        <fullName evidence="6">Putative membrane glycoprotein lig-1</fullName>
    </submittedName>
</protein>
<dbReference type="Gene3D" id="2.60.40.10">
    <property type="entry name" value="Immunoglobulins"/>
    <property type="match status" value="2"/>
</dbReference>
<feature type="domain" description="Ig-like" evidence="5">
    <location>
        <begin position="90"/>
        <end position="127"/>
    </location>
</feature>
<dbReference type="Pfam" id="PF00047">
    <property type="entry name" value="ig"/>
    <property type="match status" value="1"/>
</dbReference>
<reference evidence="6" key="1">
    <citation type="submission" date="2019-10" db="EMBL/GenBank/DDBJ databases">
        <title>Short sand fly seasons in Tbilisi, Georgia, hinder development of host immunity to saliva of the visceral leishmaniasis vector Phlebotomus kandelakii.</title>
        <authorList>
            <person name="Oliveira F."/>
            <person name="Giorgobiani E."/>
            <person name="Guimaraes-Costa A.B."/>
            <person name="Abdeladhim M."/>
            <person name="Oristian J."/>
            <person name="Tskhvaradze L."/>
            <person name="Tsertsvadze N."/>
            <person name="Zakalashvili M."/>
            <person name="Valenzuela J.G."/>
            <person name="Kamhawi S."/>
        </authorList>
    </citation>
    <scope>NUCLEOTIDE SEQUENCE</scope>
    <source>
        <strain evidence="6">Wild-capture in Tbilisi</strain>
        <tissue evidence="6">Salivary glands</tissue>
    </source>
</reference>